<sequence length="112" mass="13382">MEQDHGRISGPLWKEKLVSKSENDSQINIIENYFEEAIFNIERDRPIDWFLKQKDRLNALHTDVSETMVHKRILIKCGGDLENHLRSRCIEPFSTDYYINAMEEITTRKKNW</sequence>
<accession>A0A9Q3BBU9</accession>
<dbReference type="AlphaFoldDB" id="A0A9Q3BBU9"/>
<name>A0A9Q3BBU9_9BASI</name>
<dbReference type="OrthoDB" id="2506710at2759"/>
<evidence type="ECO:0000313" key="2">
    <source>
        <dbReference type="Proteomes" id="UP000765509"/>
    </source>
</evidence>
<keyword evidence="2" id="KW-1185">Reference proteome</keyword>
<protein>
    <submittedName>
        <fullName evidence="1">Uncharacterized protein</fullName>
    </submittedName>
</protein>
<dbReference type="Proteomes" id="UP000765509">
    <property type="component" value="Unassembled WGS sequence"/>
</dbReference>
<organism evidence="1 2">
    <name type="scientific">Austropuccinia psidii MF-1</name>
    <dbReference type="NCBI Taxonomy" id="1389203"/>
    <lineage>
        <taxon>Eukaryota</taxon>
        <taxon>Fungi</taxon>
        <taxon>Dikarya</taxon>
        <taxon>Basidiomycota</taxon>
        <taxon>Pucciniomycotina</taxon>
        <taxon>Pucciniomycetes</taxon>
        <taxon>Pucciniales</taxon>
        <taxon>Sphaerophragmiaceae</taxon>
        <taxon>Austropuccinia</taxon>
    </lineage>
</organism>
<reference evidence="1" key="1">
    <citation type="submission" date="2021-03" db="EMBL/GenBank/DDBJ databases">
        <title>Draft genome sequence of rust myrtle Austropuccinia psidii MF-1, a brazilian biotype.</title>
        <authorList>
            <person name="Quecine M.C."/>
            <person name="Pachon D.M.R."/>
            <person name="Bonatelli M.L."/>
            <person name="Correr F.H."/>
            <person name="Franceschini L.M."/>
            <person name="Leite T.F."/>
            <person name="Margarido G.R.A."/>
            <person name="Almeida C.A."/>
            <person name="Ferrarezi J.A."/>
            <person name="Labate C.A."/>
        </authorList>
    </citation>
    <scope>NUCLEOTIDE SEQUENCE</scope>
    <source>
        <strain evidence="1">MF-1</strain>
    </source>
</reference>
<evidence type="ECO:0000313" key="1">
    <source>
        <dbReference type="EMBL" id="MBW0462253.1"/>
    </source>
</evidence>
<comment type="caution">
    <text evidence="1">The sequence shown here is derived from an EMBL/GenBank/DDBJ whole genome shotgun (WGS) entry which is preliminary data.</text>
</comment>
<dbReference type="EMBL" id="AVOT02000312">
    <property type="protein sequence ID" value="MBW0462253.1"/>
    <property type="molecule type" value="Genomic_DNA"/>
</dbReference>
<gene>
    <name evidence="1" type="ORF">O181_001968</name>
</gene>
<proteinExistence type="predicted"/>